<dbReference type="Proteomes" id="UP000199339">
    <property type="component" value="Unassembled WGS sequence"/>
</dbReference>
<keyword evidence="3" id="KW-0732">Signal</keyword>
<reference evidence="5" key="1">
    <citation type="submission" date="2016-10" db="EMBL/GenBank/DDBJ databases">
        <authorList>
            <person name="Varghese N."/>
            <person name="Submissions S."/>
        </authorList>
    </citation>
    <scope>NUCLEOTIDE SEQUENCE [LARGE SCALE GENOMIC DNA]</scope>
    <source>
        <strain evidence="5">CGMCC 1.6775</strain>
    </source>
</reference>
<comment type="similarity">
    <text evidence="1">Belongs to the bacterial solute-binding protein 7 family.</text>
</comment>
<dbReference type="InterPro" id="IPR038404">
    <property type="entry name" value="TRAP_DctP_sf"/>
</dbReference>
<dbReference type="RefSeq" id="WP_092002188.1">
    <property type="nucleotide sequence ID" value="NZ_FOUR01000003.1"/>
</dbReference>
<accession>A0A1I4UUC4</accession>
<dbReference type="SUPFAM" id="SSF53850">
    <property type="entry name" value="Periplasmic binding protein-like II"/>
    <property type="match status" value="1"/>
</dbReference>
<evidence type="ECO:0000313" key="5">
    <source>
        <dbReference type="Proteomes" id="UP000199339"/>
    </source>
</evidence>
<evidence type="ECO:0000256" key="3">
    <source>
        <dbReference type="ARBA" id="ARBA00022729"/>
    </source>
</evidence>
<keyword evidence="5" id="KW-1185">Reference proteome</keyword>
<name>A0A1I4UUC4_9GAMM</name>
<dbReference type="PANTHER" id="PTHR33376">
    <property type="match status" value="1"/>
</dbReference>
<dbReference type="AlphaFoldDB" id="A0A1I4UUC4"/>
<dbReference type="OrthoDB" id="8690069at2"/>
<dbReference type="PANTHER" id="PTHR33376:SF7">
    <property type="entry name" value="C4-DICARBOXYLATE-BINDING PROTEIN DCTB"/>
    <property type="match status" value="1"/>
</dbReference>
<dbReference type="PROSITE" id="PS51257">
    <property type="entry name" value="PROKAR_LIPOPROTEIN"/>
    <property type="match status" value="1"/>
</dbReference>
<dbReference type="Pfam" id="PF03480">
    <property type="entry name" value="DctP"/>
    <property type="match status" value="1"/>
</dbReference>
<dbReference type="Gene3D" id="3.40.190.170">
    <property type="entry name" value="Bacterial extracellular solute-binding protein, family 7"/>
    <property type="match status" value="1"/>
</dbReference>
<dbReference type="NCBIfam" id="NF037995">
    <property type="entry name" value="TRAP_S1"/>
    <property type="match status" value="1"/>
</dbReference>
<evidence type="ECO:0000256" key="1">
    <source>
        <dbReference type="ARBA" id="ARBA00009023"/>
    </source>
</evidence>
<gene>
    <name evidence="4" type="ORF">SAMN04487961_1578</name>
</gene>
<proteinExistence type="inferred from homology"/>
<protein>
    <submittedName>
        <fullName evidence="4">TRAP-type C4-dicarboxylate transport system, substrate-binding protein</fullName>
    </submittedName>
</protein>
<organism evidence="4 5">
    <name type="scientific">Marinobacter pelagius</name>
    <dbReference type="NCBI Taxonomy" id="379482"/>
    <lineage>
        <taxon>Bacteria</taxon>
        <taxon>Pseudomonadati</taxon>
        <taxon>Pseudomonadota</taxon>
        <taxon>Gammaproteobacteria</taxon>
        <taxon>Pseudomonadales</taxon>
        <taxon>Marinobacteraceae</taxon>
        <taxon>Marinobacter</taxon>
    </lineage>
</organism>
<sequence length="364" mass="40992">MRAHRLWLFLVTSLVLIMTGCSETESTRTSDSSEQAPPEYPVTWRFALEEIEGSVQHAYAEALKSSIEEASDGKVELDIFPYGSLGTSSQLTELVRNGSVDLAFASPGHLADLIPETGIFTLHYVLPDDEDVTRALFARNELTRLFSAAYNEKHLTLLGFVPEGWMAWTANKPLKTPADFEGLRIRTMTSQMSAEAFRSYGADPRQTPYSQVYSDLQLKQIDGQTNPVFAIEEMNFYEVQDTLTMPRAAHFVSSVVANPEWYAQLPEQQQDWLAVALIEVGKEAWDIQEELNQTRLETMLEEGQLAVTRLSQQERAAFREASKPALEFYLRQTGERGQRILESLRNIITDLEHQQASNTGSNGD</sequence>
<dbReference type="EMBL" id="FOUR01000003">
    <property type="protein sequence ID" value="SFM92508.1"/>
    <property type="molecule type" value="Genomic_DNA"/>
</dbReference>
<dbReference type="InterPro" id="IPR018389">
    <property type="entry name" value="DctP_fam"/>
</dbReference>
<keyword evidence="2" id="KW-0813">Transport</keyword>
<dbReference type="GO" id="GO:0055085">
    <property type="term" value="P:transmembrane transport"/>
    <property type="evidence" value="ECO:0007669"/>
    <property type="project" value="InterPro"/>
</dbReference>
<evidence type="ECO:0000256" key="2">
    <source>
        <dbReference type="ARBA" id="ARBA00022448"/>
    </source>
</evidence>
<evidence type="ECO:0000313" key="4">
    <source>
        <dbReference type="EMBL" id="SFM92508.1"/>
    </source>
</evidence>